<protein>
    <submittedName>
        <fullName evidence="1">Uncharacterized protein</fullName>
    </submittedName>
</protein>
<organism evidence="1">
    <name type="scientific">Lepeophtheirus salmonis</name>
    <name type="common">Salmon louse</name>
    <name type="synonym">Caligus salmonis</name>
    <dbReference type="NCBI Taxonomy" id="72036"/>
    <lineage>
        <taxon>Eukaryota</taxon>
        <taxon>Metazoa</taxon>
        <taxon>Ecdysozoa</taxon>
        <taxon>Arthropoda</taxon>
        <taxon>Crustacea</taxon>
        <taxon>Multicrustacea</taxon>
        <taxon>Hexanauplia</taxon>
        <taxon>Copepoda</taxon>
        <taxon>Siphonostomatoida</taxon>
        <taxon>Caligidae</taxon>
        <taxon>Lepeophtheirus</taxon>
    </lineage>
</organism>
<proteinExistence type="predicted"/>
<dbReference type="AlphaFoldDB" id="A0A0K2U4W4"/>
<evidence type="ECO:0000313" key="1">
    <source>
        <dbReference type="EMBL" id="CDW32751.1"/>
    </source>
</evidence>
<accession>A0A0K2U4W4</accession>
<dbReference type="EMBL" id="HACA01015390">
    <property type="protein sequence ID" value="CDW32751.1"/>
    <property type="molecule type" value="Transcribed_RNA"/>
</dbReference>
<sequence length="45" mass="5202">PLGPKTLTNPFINASFIWKRENTMFFLSIGESWIVFLFPDARVCP</sequence>
<name>A0A0K2U4W4_LEPSM</name>
<feature type="non-terminal residue" evidence="1">
    <location>
        <position position="1"/>
    </location>
</feature>
<reference evidence="1" key="1">
    <citation type="submission" date="2014-05" db="EMBL/GenBank/DDBJ databases">
        <authorList>
            <person name="Chronopoulou M."/>
        </authorList>
    </citation>
    <scope>NUCLEOTIDE SEQUENCE</scope>
    <source>
        <tissue evidence="1">Whole organism</tissue>
    </source>
</reference>